<feature type="compositionally biased region" description="Polar residues" evidence="1">
    <location>
        <begin position="75"/>
        <end position="88"/>
    </location>
</feature>
<feature type="compositionally biased region" description="Basic and acidic residues" evidence="1">
    <location>
        <begin position="1"/>
        <end position="20"/>
    </location>
</feature>
<gene>
    <name evidence="2" type="ORF">KUCA_T00002807001</name>
</gene>
<feature type="region of interest" description="Disordered" evidence="1">
    <location>
        <begin position="1"/>
        <end position="93"/>
    </location>
</feature>
<dbReference type="GeneID" id="34520218"/>
<evidence type="ECO:0000256" key="1">
    <source>
        <dbReference type="SAM" id="MobiDB-lite"/>
    </source>
</evidence>
<evidence type="ECO:0000313" key="2">
    <source>
        <dbReference type="EMBL" id="CDK26833.1"/>
    </source>
</evidence>
<dbReference type="AlphaFoldDB" id="W6ML58"/>
<reference evidence="2" key="2">
    <citation type="submission" date="2014-02" db="EMBL/GenBank/DDBJ databases">
        <title>Complete DNA sequence of /Kuraishia capsulata/ illustrates novel genomic features among budding yeasts (/Saccharomycotina/).</title>
        <authorList>
            <person name="Morales L."/>
            <person name="Noel B."/>
            <person name="Porcel B."/>
            <person name="Marcet-Houben M."/>
            <person name="Hullo M-F."/>
            <person name="Sacerdot C."/>
            <person name="Tekaia F."/>
            <person name="Leh-Louis V."/>
            <person name="Despons L."/>
            <person name="Khanna V."/>
            <person name="Aury J-M."/>
            <person name="Barbe V."/>
            <person name="Couloux A."/>
            <person name="Labadie K."/>
            <person name="Pelletier E."/>
            <person name="Souciet J-L."/>
            <person name="Boekhout T."/>
            <person name="Gabaldon T."/>
            <person name="Wincker P."/>
            <person name="Dujon B."/>
        </authorList>
    </citation>
    <scope>NUCLEOTIDE SEQUENCE</scope>
    <source>
        <strain evidence="2">CBS 1993</strain>
    </source>
</reference>
<feature type="region of interest" description="Disordered" evidence="1">
    <location>
        <begin position="323"/>
        <end position="344"/>
    </location>
</feature>
<protein>
    <submittedName>
        <fullName evidence="2">Uncharacterized protein</fullName>
    </submittedName>
</protein>
<dbReference type="Proteomes" id="UP000019384">
    <property type="component" value="Unassembled WGS sequence"/>
</dbReference>
<keyword evidence="3" id="KW-1185">Reference proteome</keyword>
<dbReference type="EMBL" id="HG793127">
    <property type="protein sequence ID" value="CDK26833.1"/>
    <property type="molecule type" value="Genomic_DNA"/>
</dbReference>
<name>W6ML58_9ASCO</name>
<feature type="compositionally biased region" description="Basic residues" evidence="1">
    <location>
        <begin position="62"/>
        <end position="71"/>
    </location>
</feature>
<feature type="compositionally biased region" description="Polar residues" evidence="1">
    <location>
        <begin position="332"/>
        <end position="344"/>
    </location>
</feature>
<feature type="compositionally biased region" description="Basic and acidic residues" evidence="1">
    <location>
        <begin position="49"/>
        <end position="61"/>
    </location>
</feature>
<reference evidence="2" key="1">
    <citation type="submission" date="2013-12" db="EMBL/GenBank/DDBJ databases">
        <authorList>
            <person name="Genoscope - CEA"/>
        </authorList>
    </citation>
    <scope>NUCLEOTIDE SEQUENCE</scope>
    <source>
        <strain evidence="2">CBS 1993</strain>
    </source>
</reference>
<dbReference type="RefSeq" id="XP_022458830.1">
    <property type="nucleotide sequence ID" value="XM_022603090.1"/>
</dbReference>
<proteinExistence type="predicted"/>
<organism evidence="2 3">
    <name type="scientific">Kuraishia capsulata CBS 1993</name>
    <dbReference type="NCBI Taxonomy" id="1382522"/>
    <lineage>
        <taxon>Eukaryota</taxon>
        <taxon>Fungi</taxon>
        <taxon>Dikarya</taxon>
        <taxon>Ascomycota</taxon>
        <taxon>Saccharomycotina</taxon>
        <taxon>Pichiomycetes</taxon>
        <taxon>Pichiales</taxon>
        <taxon>Pichiaceae</taxon>
        <taxon>Kuraishia</taxon>
    </lineage>
</organism>
<dbReference type="HOGENOM" id="CLU_655625_0_0_1"/>
<feature type="compositionally biased region" description="Basic and acidic residues" evidence="1">
    <location>
        <begin position="27"/>
        <end position="38"/>
    </location>
</feature>
<sequence>MSTELRKSSRCRHMSERAKESISLTTADKRHSRTEINHAPRPVQSKMRTRSDQKIITDHSAKTRTRSRGLKRSAGETSDNSKAKTNAAKTRKVEQAAVEPVAVEPVVAETPAQSPQILQPKALVIQTGEIEFDDNDDELFQRPFMLRRSHMKEERRRRLLALREMQMLNSVESSMSSSESEVELEDNNVFDYRSNAVFSDDEEESAVEPLDSLLKQFSTANEEDGNIMAMPVASPLSDYPEDFNSVQYGYEMSDKITRLLKENDRWPLAQSANSSSFDILSGKKISPPSFPSRVNAPVPVSSIADQQQQSSMIEDYFVENDQDEVDEDDTPSLVSDKSRSSSPTLEATSDLLFSRYPHQLEYRYHGQANLALVDPEQIDFVNNNQPMLRKALNKRSLISGSAYTQLVGSSVIEISDFLL</sequence>
<accession>W6ML58</accession>
<evidence type="ECO:0000313" key="3">
    <source>
        <dbReference type="Proteomes" id="UP000019384"/>
    </source>
</evidence>